<keyword evidence="1" id="KW-1133">Transmembrane helix</keyword>
<feature type="transmembrane region" description="Helical" evidence="1">
    <location>
        <begin position="147"/>
        <end position="166"/>
    </location>
</feature>
<feature type="transmembrane region" description="Helical" evidence="1">
    <location>
        <begin position="117"/>
        <end position="135"/>
    </location>
</feature>
<evidence type="ECO:0000256" key="1">
    <source>
        <dbReference type="SAM" id="Phobius"/>
    </source>
</evidence>
<comment type="caution">
    <text evidence="2">The sequence shown here is derived from an EMBL/GenBank/DDBJ whole genome shotgun (WGS) entry which is preliminary data.</text>
</comment>
<dbReference type="EMBL" id="JELY01002817">
    <property type="protein sequence ID" value="KYF51501.1"/>
    <property type="molecule type" value="Genomic_DNA"/>
</dbReference>
<protein>
    <submittedName>
        <fullName evidence="2">Uncharacterized protein</fullName>
    </submittedName>
</protein>
<sequence>MASKNDSSIVCPSCGANNASVTASGRCVACGARMGSLQSLRDVDLDRHRRYQQEGFSLLWCLIALVLQSVLTAALVGGLPMIVQQLDFEGSNGMIVAIPVWFVGGVLLGMISPGKTFLEPVVASFLVAIPTVFYLLQSQTVRTMPLFMYVIMALIGVLFTLIGAYLGERIQMGPPPAKASD</sequence>
<name>A0A150P7B5_SORCE</name>
<gene>
    <name evidence="2" type="ORF">BE08_31010</name>
</gene>
<proteinExistence type="predicted"/>
<dbReference type="Proteomes" id="UP000075420">
    <property type="component" value="Unassembled WGS sequence"/>
</dbReference>
<feature type="transmembrane region" description="Helical" evidence="1">
    <location>
        <begin position="91"/>
        <end position="110"/>
    </location>
</feature>
<evidence type="ECO:0000313" key="3">
    <source>
        <dbReference type="Proteomes" id="UP000075420"/>
    </source>
</evidence>
<feature type="transmembrane region" description="Helical" evidence="1">
    <location>
        <begin position="57"/>
        <end position="79"/>
    </location>
</feature>
<dbReference type="AlphaFoldDB" id="A0A150P7B5"/>
<reference evidence="2 3" key="1">
    <citation type="submission" date="2014-02" db="EMBL/GenBank/DDBJ databases">
        <title>The small core and large imbalanced accessory genome model reveals a collaborative survival strategy of Sorangium cellulosum strains in nature.</title>
        <authorList>
            <person name="Han K."/>
            <person name="Peng R."/>
            <person name="Blom J."/>
            <person name="Li Y.-Z."/>
        </authorList>
    </citation>
    <scope>NUCLEOTIDE SEQUENCE [LARGE SCALE GENOMIC DNA]</scope>
    <source>
        <strain evidence="2 3">So0157-25</strain>
    </source>
</reference>
<evidence type="ECO:0000313" key="2">
    <source>
        <dbReference type="EMBL" id="KYF51501.1"/>
    </source>
</evidence>
<organism evidence="2 3">
    <name type="scientific">Sorangium cellulosum</name>
    <name type="common">Polyangium cellulosum</name>
    <dbReference type="NCBI Taxonomy" id="56"/>
    <lineage>
        <taxon>Bacteria</taxon>
        <taxon>Pseudomonadati</taxon>
        <taxon>Myxococcota</taxon>
        <taxon>Polyangia</taxon>
        <taxon>Polyangiales</taxon>
        <taxon>Polyangiaceae</taxon>
        <taxon>Sorangium</taxon>
    </lineage>
</organism>
<keyword evidence="1" id="KW-0812">Transmembrane</keyword>
<accession>A0A150P7B5</accession>
<keyword evidence="1" id="KW-0472">Membrane</keyword>